<name>A0A3L8Q436_CHLGU</name>
<organism evidence="2 3">
    <name type="scientific">Chloebia gouldiae</name>
    <name type="common">Gouldian finch</name>
    <name type="synonym">Erythrura gouldiae</name>
    <dbReference type="NCBI Taxonomy" id="44316"/>
    <lineage>
        <taxon>Eukaryota</taxon>
        <taxon>Metazoa</taxon>
        <taxon>Chordata</taxon>
        <taxon>Craniata</taxon>
        <taxon>Vertebrata</taxon>
        <taxon>Euteleostomi</taxon>
        <taxon>Archelosauria</taxon>
        <taxon>Archosauria</taxon>
        <taxon>Dinosauria</taxon>
        <taxon>Saurischia</taxon>
        <taxon>Theropoda</taxon>
        <taxon>Coelurosauria</taxon>
        <taxon>Aves</taxon>
        <taxon>Neognathae</taxon>
        <taxon>Neoaves</taxon>
        <taxon>Telluraves</taxon>
        <taxon>Australaves</taxon>
        <taxon>Passeriformes</taxon>
        <taxon>Passeroidea</taxon>
        <taxon>Passeridae</taxon>
        <taxon>Chloebia</taxon>
    </lineage>
</organism>
<evidence type="ECO:0000313" key="2">
    <source>
        <dbReference type="EMBL" id="RLV62074.1"/>
    </source>
</evidence>
<evidence type="ECO:0008006" key="4">
    <source>
        <dbReference type="Google" id="ProtNLM"/>
    </source>
</evidence>
<reference evidence="2" key="2">
    <citation type="submission" date="2018-08" db="EMBL/GenBank/DDBJ databases">
        <authorList>
            <person name="Sabatino S.J."/>
        </authorList>
    </citation>
    <scope>NUCLEOTIDE SEQUENCE</scope>
    <source>
        <strain evidence="2">Red01</strain>
        <tissue evidence="2">Muscle</tissue>
    </source>
</reference>
<proteinExistence type="predicted"/>
<dbReference type="OrthoDB" id="8189408at2759"/>
<evidence type="ECO:0000313" key="3">
    <source>
        <dbReference type="Proteomes" id="UP000276834"/>
    </source>
</evidence>
<comment type="caution">
    <text evidence="2">The sequence shown here is derived from an EMBL/GenBank/DDBJ whole genome shotgun (WGS) entry which is preliminary data.</text>
</comment>
<reference evidence="2 3" key="1">
    <citation type="journal article" date="2018" name="Proc. R. Soc. B">
        <title>A non-coding region near Follistatin controls head colour polymorphism in the Gouldian finch.</title>
        <authorList>
            <person name="Toomey M.B."/>
            <person name="Marques C.I."/>
            <person name="Andrade P."/>
            <person name="Araujo P.M."/>
            <person name="Sabatino S."/>
            <person name="Gazda M.A."/>
            <person name="Afonso S."/>
            <person name="Lopes R.J."/>
            <person name="Corbo J.C."/>
            <person name="Carneiro M."/>
        </authorList>
    </citation>
    <scope>NUCLEOTIDE SEQUENCE [LARGE SCALE GENOMIC DNA]</scope>
    <source>
        <strain evidence="2">Red01</strain>
        <tissue evidence="2">Muscle</tissue>
    </source>
</reference>
<dbReference type="PANTHER" id="PTHR31508:SF2">
    <property type="entry name" value="PROTEIN PITCHFORK"/>
    <property type="match status" value="1"/>
</dbReference>
<dbReference type="PANTHER" id="PTHR31508">
    <property type="entry name" value="PROTEIN PITCHFORK"/>
    <property type="match status" value="1"/>
</dbReference>
<protein>
    <recommendedName>
        <fullName evidence="4">Protein pitchfork</fullName>
    </recommendedName>
</protein>
<evidence type="ECO:0000313" key="1">
    <source>
        <dbReference type="EMBL" id="RLV62073.1"/>
    </source>
</evidence>
<dbReference type="Proteomes" id="UP000276834">
    <property type="component" value="Unassembled WGS sequence"/>
</dbReference>
<keyword evidence="3" id="KW-1185">Reference proteome</keyword>
<dbReference type="AlphaFoldDB" id="A0A3L8Q436"/>
<dbReference type="GO" id="GO:0031344">
    <property type="term" value="P:regulation of cell projection organization"/>
    <property type="evidence" value="ECO:0007669"/>
    <property type="project" value="TreeGrafter"/>
</dbReference>
<sequence length="73" mass="8514">MRTIPGPARPGTYNIQEPFTKKVSWPMKFGAPDWDTVPKAAQRMVKMEVQKMTVDKKFQKNQGREAYLKLYHS</sequence>
<accession>A0A3L8Q436</accession>
<gene>
    <name evidence="1" type="ORF">DV515_00019707</name>
    <name evidence="2" type="ORF">DV515_00019709</name>
</gene>
<dbReference type="EMBL" id="QUSF01011647">
    <property type="protein sequence ID" value="RLV62073.1"/>
    <property type="molecule type" value="Genomic_DNA"/>
</dbReference>
<dbReference type="EMBL" id="QUSF01011646">
    <property type="protein sequence ID" value="RLV62074.1"/>
    <property type="molecule type" value="Genomic_DNA"/>
</dbReference>
<dbReference type="GO" id="GO:0008092">
    <property type="term" value="F:cytoskeletal protein binding"/>
    <property type="evidence" value="ECO:0007669"/>
    <property type="project" value="TreeGrafter"/>
</dbReference>
<dbReference type="InterPro" id="IPR033602">
    <property type="entry name" value="CIMAP3"/>
</dbReference>